<accession>A0A9Q7XQH6</accession>
<feature type="region of interest" description="Disordered" evidence="1">
    <location>
        <begin position="240"/>
        <end position="270"/>
    </location>
</feature>
<organism evidence="2 3">
    <name type="scientific">Cupriavidus taiwanensis</name>
    <dbReference type="NCBI Taxonomy" id="164546"/>
    <lineage>
        <taxon>Bacteria</taxon>
        <taxon>Pseudomonadati</taxon>
        <taxon>Pseudomonadota</taxon>
        <taxon>Betaproteobacteria</taxon>
        <taxon>Burkholderiales</taxon>
        <taxon>Burkholderiaceae</taxon>
        <taxon>Cupriavidus</taxon>
    </lineage>
</organism>
<evidence type="ECO:0000313" key="3">
    <source>
        <dbReference type="Proteomes" id="UP000254259"/>
    </source>
</evidence>
<dbReference type="EMBL" id="LT984813">
    <property type="protein sequence ID" value="SPD65466.1"/>
    <property type="molecule type" value="Genomic_DNA"/>
</dbReference>
<feature type="compositionally biased region" description="Low complexity" evidence="1">
    <location>
        <begin position="244"/>
        <end position="270"/>
    </location>
</feature>
<dbReference type="Proteomes" id="UP000254259">
    <property type="component" value="Chromosome CBM2636"/>
</dbReference>
<evidence type="ECO:0000313" key="2">
    <source>
        <dbReference type="EMBL" id="SPD65466.1"/>
    </source>
</evidence>
<dbReference type="AlphaFoldDB" id="A0A9Q7XQH6"/>
<gene>
    <name evidence="2" type="ORF">CBM2636_12489</name>
</gene>
<reference evidence="2 3" key="1">
    <citation type="submission" date="2018-01" db="EMBL/GenBank/DDBJ databases">
        <authorList>
            <person name="Clerissi C."/>
        </authorList>
    </citation>
    <scope>NUCLEOTIDE SEQUENCE [LARGE SCALE GENOMIC DNA]</scope>
    <source>
        <strain evidence="2">Cupriavidus taiwanensis SWF 66322</strain>
    </source>
</reference>
<sequence length="270" mass="29229">MVRDRDLGLLLRGTVGGPAGCHPPRPGIALDRARAIGKRGVPAACDWLIPASRSVLEIQPADQDPRIGLRQRAEIDAARFLPRPQLGRQRCQVAGKARLAARGEQPLHLQPVPRQRDIERIRMAPQLRRAFCRHAQARRHPGTIGRQRLELQAPVLLADRIGDARQAFGFEAGEEVGGQGGGYPDIAGGRRRLRPCAPACQPLYAARRRPRQASPNTAYHWQLCSPIGISAANRLWSPTNSVLSTSGSASTTATSTPMTTAGPAAVMSNR</sequence>
<proteinExistence type="predicted"/>
<protein>
    <submittedName>
        <fullName evidence="2">Uncharacterized protein</fullName>
    </submittedName>
</protein>
<name>A0A9Q7XQH6_9BURK</name>
<evidence type="ECO:0000256" key="1">
    <source>
        <dbReference type="SAM" id="MobiDB-lite"/>
    </source>
</evidence>